<evidence type="ECO:0000313" key="1">
    <source>
        <dbReference type="EMBL" id="KAG6585383.1"/>
    </source>
</evidence>
<reference evidence="1 2" key="1">
    <citation type="journal article" date="2021" name="Hortic Res">
        <title>The domestication of Cucurbita argyrosperma as revealed by the genome of its wild relative.</title>
        <authorList>
            <person name="Barrera-Redondo J."/>
            <person name="Sanchez-de la Vega G."/>
            <person name="Aguirre-Liguori J.A."/>
            <person name="Castellanos-Morales G."/>
            <person name="Gutierrez-Guerrero Y.T."/>
            <person name="Aguirre-Dugua X."/>
            <person name="Aguirre-Planter E."/>
            <person name="Tenaillon M.I."/>
            <person name="Lira-Saade R."/>
            <person name="Eguiarte L.E."/>
        </authorList>
    </citation>
    <scope>NUCLEOTIDE SEQUENCE [LARGE SCALE GENOMIC DNA]</scope>
    <source>
        <strain evidence="1">JBR-2021</strain>
    </source>
</reference>
<comment type="caution">
    <text evidence="1">The sequence shown here is derived from an EMBL/GenBank/DDBJ whole genome shotgun (WGS) entry which is preliminary data.</text>
</comment>
<gene>
    <name evidence="1" type="ORF">SDJN03_18116</name>
</gene>
<organism evidence="1 2">
    <name type="scientific">Cucurbita argyrosperma subsp. sororia</name>
    <dbReference type="NCBI Taxonomy" id="37648"/>
    <lineage>
        <taxon>Eukaryota</taxon>
        <taxon>Viridiplantae</taxon>
        <taxon>Streptophyta</taxon>
        <taxon>Embryophyta</taxon>
        <taxon>Tracheophyta</taxon>
        <taxon>Spermatophyta</taxon>
        <taxon>Magnoliopsida</taxon>
        <taxon>eudicotyledons</taxon>
        <taxon>Gunneridae</taxon>
        <taxon>Pentapetalae</taxon>
        <taxon>rosids</taxon>
        <taxon>fabids</taxon>
        <taxon>Cucurbitales</taxon>
        <taxon>Cucurbitaceae</taxon>
        <taxon>Cucurbiteae</taxon>
        <taxon>Cucurbita</taxon>
    </lineage>
</organism>
<proteinExistence type="predicted"/>
<keyword evidence="2" id="KW-1185">Reference proteome</keyword>
<feature type="non-terminal residue" evidence="1">
    <location>
        <position position="1"/>
    </location>
</feature>
<accession>A0AAV6MP41</accession>
<dbReference type="AlphaFoldDB" id="A0AAV6MP41"/>
<dbReference type="Proteomes" id="UP000685013">
    <property type="component" value="Chromosome 12"/>
</dbReference>
<evidence type="ECO:0000313" key="2">
    <source>
        <dbReference type="Proteomes" id="UP000685013"/>
    </source>
</evidence>
<dbReference type="EMBL" id="JAGKQH010000012">
    <property type="protein sequence ID" value="KAG6585383.1"/>
    <property type="molecule type" value="Genomic_DNA"/>
</dbReference>
<sequence length="88" mass="10042">MAVNYTRFPFSEPEERLPSGFRVPSVATVSELYINNFVISRLVLARYWISRNTQPSSVHVHRALQIFQLKAEGAGNLVIACLVAHRHY</sequence>
<name>A0AAV6MP41_9ROSI</name>
<protein>
    <submittedName>
        <fullName evidence="1">Uncharacterized protein</fullName>
    </submittedName>
</protein>